<sequence length="356" mass="37281">MNDAILAQLAASKLGPAAGQPAPEPQAPPAPPTASKQPTQQEAAVAKVAPKEAGKEAPIEFVEIDDGSGGKRQLTHAQINGTLNRYRDLNHKWQNEVAPVSPVLAVVQKMMASAKASGHDPKGEEMAELIEAAVRAYVANPKMGNGAPVQEPNGAPTKGAKPGITADDEDDDGSLDRWEKENAVKLPPRYKEQLQASRQMGNQVQQILQLLQGAGGPAAHVNGMAQRVDQQLAQAQGLQGEATKQNILNNVKGAMMAAGLTPQDAQDFQAFSMARGYGPEDFIDPELAKTVANDFKANRDAPEIGRLREIAKRRQAFTGSVDGAPGGAAGVPAAAGSSDQMMNSIVSGAMAGRGLR</sequence>
<name>A0A6J5NHY3_9CAUD</name>
<dbReference type="EMBL" id="LR796683">
    <property type="protein sequence ID" value="CAB4158407.1"/>
    <property type="molecule type" value="Genomic_DNA"/>
</dbReference>
<feature type="compositionally biased region" description="Basic and acidic residues" evidence="1">
    <location>
        <begin position="49"/>
        <end position="58"/>
    </location>
</feature>
<feature type="compositionally biased region" description="Low complexity" evidence="1">
    <location>
        <begin position="33"/>
        <end position="48"/>
    </location>
</feature>
<accession>A0A6J5NHY3</accession>
<evidence type="ECO:0000256" key="1">
    <source>
        <dbReference type="SAM" id="MobiDB-lite"/>
    </source>
</evidence>
<reference evidence="2" key="1">
    <citation type="submission" date="2020-04" db="EMBL/GenBank/DDBJ databases">
        <authorList>
            <person name="Chiriac C."/>
            <person name="Salcher M."/>
            <person name="Ghai R."/>
            <person name="Kavagutti S V."/>
        </authorList>
    </citation>
    <scope>NUCLEOTIDE SEQUENCE</scope>
</reference>
<gene>
    <name evidence="2" type="ORF">UFOVP708_2</name>
</gene>
<organism evidence="2">
    <name type="scientific">uncultured Caudovirales phage</name>
    <dbReference type="NCBI Taxonomy" id="2100421"/>
    <lineage>
        <taxon>Viruses</taxon>
        <taxon>Duplodnaviria</taxon>
        <taxon>Heunggongvirae</taxon>
        <taxon>Uroviricota</taxon>
        <taxon>Caudoviricetes</taxon>
        <taxon>Peduoviridae</taxon>
        <taxon>Maltschvirus</taxon>
        <taxon>Maltschvirus maltsch</taxon>
    </lineage>
</organism>
<feature type="region of interest" description="Disordered" evidence="1">
    <location>
        <begin position="143"/>
        <end position="175"/>
    </location>
</feature>
<feature type="compositionally biased region" description="Pro residues" evidence="1">
    <location>
        <begin position="22"/>
        <end position="32"/>
    </location>
</feature>
<proteinExistence type="predicted"/>
<protein>
    <submittedName>
        <fullName evidence="2">Uncharacterized protein</fullName>
    </submittedName>
</protein>
<feature type="region of interest" description="Disordered" evidence="1">
    <location>
        <begin position="1"/>
        <end position="58"/>
    </location>
</feature>
<evidence type="ECO:0000313" key="2">
    <source>
        <dbReference type="EMBL" id="CAB4158407.1"/>
    </source>
</evidence>